<feature type="binding site" evidence="3">
    <location>
        <position position="176"/>
    </location>
    <ligand>
        <name>NAD(+)</name>
        <dbReference type="ChEBI" id="CHEBI:57540"/>
    </ligand>
</feature>
<dbReference type="InterPro" id="IPR015590">
    <property type="entry name" value="Aldehyde_DH_dom"/>
</dbReference>
<dbReference type="CDD" id="cd07085">
    <property type="entry name" value="ALDH_F6_MMSDH"/>
    <property type="match status" value="1"/>
</dbReference>
<accession>A0A917DQG3</accession>
<reference evidence="5" key="2">
    <citation type="submission" date="2020-09" db="EMBL/GenBank/DDBJ databases">
        <authorList>
            <person name="Sun Q."/>
            <person name="Zhou Y."/>
        </authorList>
    </citation>
    <scope>NUCLEOTIDE SEQUENCE</scope>
    <source>
        <strain evidence="5">CGMCC 1.15178</strain>
    </source>
</reference>
<dbReference type="Gene3D" id="3.40.309.10">
    <property type="entry name" value="Aldehyde Dehydrogenase, Chain A, domain 2"/>
    <property type="match status" value="1"/>
</dbReference>
<dbReference type="PANTHER" id="PTHR43866:SF4">
    <property type="entry name" value="MALONATE-SEMIALDEHYDE DEHYDROGENASE"/>
    <property type="match status" value="1"/>
</dbReference>
<dbReference type="GO" id="GO:0004491">
    <property type="term" value="F:methylmalonate-semialdehyde dehydrogenase (acylating, NAD) activity"/>
    <property type="evidence" value="ECO:0007669"/>
    <property type="project" value="UniProtKB-UniRule"/>
</dbReference>
<evidence type="ECO:0000256" key="2">
    <source>
        <dbReference type="ARBA" id="ARBA00023027"/>
    </source>
</evidence>
<dbReference type="InterPro" id="IPR010061">
    <property type="entry name" value="MeMal-semiAld_DH"/>
</dbReference>
<feature type="binding site" evidence="3">
    <location>
        <position position="384"/>
    </location>
    <ligand>
        <name>NAD(+)</name>
        <dbReference type="ChEBI" id="CHEBI:57540"/>
    </ligand>
</feature>
<feature type="binding site" evidence="3">
    <location>
        <position position="180"/>
    </location>
    <ligand>
        <name>NAD(+)</name>
        <dbReference type="ChEBI" id="CHEBI:57540"/>
    </ligand>
</feature>
<dbReference type="Gene3D" id="3.40.605.10">
    <property type="entry name" value="Aldehyde Dehydrogenase, Chain A, domain 1"/>
    <property type="match status" value="1"/>
</dbReference>
<evidence type="ECO:0000256" key="3">
    <source>
        <dbReference type="HAMAP-Rule" id="MF_01670"/>
    </source>
</evidence>
<evidence type="ECO:0000256" key="1">
    <source>
        <dbReference type="ARBA" id="ARBA00023002"/>
    </source>
</evidence>
<dbReference type="GO" id="GO:0006574">
    <property type="term" value="P:L-valine catabolic process"/>
    <property type="evidence" value="ECO:0007669"/>
    <property type="project" value="TreeGrafter"/>
</dbReference>
<comment type="similarity">
    <text evidence="3">Belongs to the aldehyde dehydrogenase family. IolA subfamily.</text>
</comment>
<dbReference type="PROSITE" id="PS00070">
    <property type="entry name" value="ALDEHYDE_DEHYDR_CYS"/>
    <property type="match status" value="1"/>
</dbReference>
<feature type="active site" description="Nucleophile" evidence="3">
    <location>
        <position position="284"/>
    </location>
</feature>
<feature type="binding site" evidence="3">
    <location>
        <position position="152"/>
    </location>
    <ligand>
        <name>NAD(+)</name>
        <dbReference type="ChEBI" id="CHEBI:57540"/>
    </ligand>
</feature>
<keyword evidence="2 3" id="KW-0520">NAD</keyword>
<comment type="catalytic activity">
    <reaction evidence="3">
        <text>2-methyl-3-oxopropanoate + NAD(+) + CoA + H2O = propanoyl-CoA + hydrogencarbonate + NADH + H(+)</text>
        <dbReference type="Rhea" id="RHEA:20804"/>
        <dbReference type="ChEBI" id="CHEBI:15377"/>
        <dbReference type="ChEBI" id="CHEBI:15378"/>
        <dbReference type="ChEBI" id="CHEBI:17544"/>
        <dbReference type="ChEBI" id="CHEBI:57287"/>
        <dbReference type="ChEBI" id="CHEBI:57392"/>
        <dbReference type="ChEBI" id="CHEBI:57540"/>
        <dbReference type="ChEBI" id="CHEBI:57700"/>
        <dbReference type="ChEBI" id="CHEBI:57945"/>
        <dbReference type="EC" id="1.2.1.27"/>
    </reaction>
</comment>
<dbReference type="FunFam" id="3.40.605.10:FF:000003">
    <property type="entry name" value="Methylmalonate-semialdehyde dehydrogenase [acylating]"/>
    <property type="match status" value="1"/>
</dbReference>
<dbReference type="HAMAP" id="MF_01670">
    <property type="entry name" value="IolA"/>
    <property type="match status" value="1"/>
</dbReference>
<evidence type="ECO:0000259" key="4">
    <source>
        <dbReference type="Pfam" id="PF00171"/>
    </source>
</evidence>
<comment type="catalytic activity">
    <reaction evidence="3">
        <text>3-oxopropanoate + NAD(+) + CoA + H2O = hydrogencarbonate + acetyl-CoA + NADH + H(+)</text>
        <dbReference type="Rhea" id="RHEA:76615"/>
        <dbReference type="ChEBI" id="CHEBI:15377"/>
        <dbReference type="ChEBI" id="CHEBI:15378"/>
        <dbReference type="ChEBI" id="CHEBI:17544"/>
        <dbReference type="ChEBI" id="CHEBI:33190"/>
        <dbReference type="ChEBI" id="CHEBI:57287"/>
        <dbReference type="ChEBI" id="CHEBI:57288"/>
        <dbReference type="ChEBI" id="CHEBI:57540"/>
        <dbReference type="ChEBI" id="CHEBI:57945"/>
        <dbReference type="EC" id="1.2.1.27"/>
    </reaction>
</comment>
<comment type="caution">
    <text evidence="5">The sequence shown here is derived from an EMBL/GenBank/DDBJ whole genome shotgun (WGS) entry which is preliminary data.</text>
</comment>
<dbReference type="InterPro" id="IPR016162">
    <property type="entry name" value="Ald_DH_N"/>
</dbReference>
<reference evidence="5" key="1">
    <citation type="journal article" date="2014" name="Int. J. Syst. Evol. Microbiol.">
        <title>Complete genome sequence of Corynebacterium casei LMG S-19264T (=DSM 44701T), isolated from a smear-ripened cheese.</title>
        <authorList>
            <consortium name="US DOE Joint Genome Institute (JGI-PGF)"/>
            <person name="Walter F."/>
            <person name="Albersmeier A."/>
            <person name="Kalinowski J."/>
            <person name="Ruckert C."/>
        </authorList>
    </citation>
    <scope>NUCLEOTIDE SEQUENCE</scope>
    <source>
        <strain evidence="5">CGMCC 1.15178</strain>
    </source>
</reference>
<dbReference type="EC" id="1.2.1.27" evidence="3"/>
<dbReference type="InterPro" id="IPR016160">
    <property type="entry name" value="Ald_DH_CS_CYS"/>
</dbReference>
<dbReference type="InterPro" id="IPR023510">
    <property type="entry name" value="MSDH_GmP_bac"/>
</dbReference>
<evidence type="ECO:0000313" key="5">
    <source>
        <dbReference type="EMBL" id="GGD59441.1"/>
    </source>
</evidence>
<proteinExistence type="inferred from homology"/>
<keyword evidence="1 3" id="KW-0560">Oxidoreductase</keyword>
<dbReference type="InterPro" id="IPR016161">
    <property type="entry name" value="Ald_DH/histidinol_DH"/>
</dbReference>
<comment type="subunit">
    <text evidence="3">Homotetramer.</text>
</comment>
<dbReference type="InterPro" id="IPR016163">
    <property type="entry name" value="Ald_DH_C"/>
</dbReference>
<sequence>MNQIQTIRNYIGGEWLPSASNRTEIVPNPATGEILAYVPYSTAEDVQAAIQAAVEASRRWRREPVPKRARILFKYQQILVEHWDELARLITIENGKSYGEAYGEVLRGIECVEFAAGAPTLMMGSVLPDIATGIESAMYRYPIGVVGGITPFNFPMMVPCWMFPLAIACGNTFVLKPSERTPLLANRLAELLAEAGLPAGVFNIVHGAHDVVNELLENEGINAISFVGSQPVAEYVYKTGAANGKRVQALAGAKNHSIVLPDANLELAVKEITNAAFGSAGERCMACSVVVAVGDAADKLVEALRQSAANLTIGNGSEPNVFLGPVIRESHKARTLSYIERGEAEGAELVLDGREVDAARGEGYFVGPTIFDRVQPGMNIWTDEIFAPVLSIVRADTLQDAITITNRSEFANGACLYTDSSAAIREFRDTIDAGMLGVNVGVPAPMAFFPFSGYKKSFYGDLHANGRDGVEFYTRKKMIVQR</sequence>
<comment type="function">
    <text evidence="3">Catalyzes the oxidation of malonate semialdehyde (MSA) and methylmalonate semialdehyde (MMSA) into acetyl-CoA and propanoyl-CoA, respectively. Is involved in a myo-inositol catabolic pathway. Bicarbonate, and not CO2, is the end-product of the enzymatic reaction.</text>
</comment>
<dbReference type="Proteomes" id="UP000612456">
    <property type="component" value="Unassembled WGS sequence"/>
</dbReference>
<dbReference type="GO" id="GO:0006210">
    <property type="term" value="P:thymine catabolic process"/>
    <property type="evidence" value="ECO:0007669"/>
    <property type="project" value="TreeGrafter"/>
</dbReference>
<protein>
    <recommendedName>
        <fullName evidence="3">Malonate-semialdehyde dehydrogenase</fullName>
        <shortName evidence="3">MSA dehydrogenase</shortName>
        <ecNumber evidence="3">1.2.1.27</ecNumber>
    </recommendedName>
    <alternativeName>
        <fullName evidence="3">Methylmalonate semialdehyde dehydrogenase</fullName>
        <shortName evidence="3">MMSA dehydrogenase</shortName>
        <shortName evidence="3">MSDH</shortName>
    </alternativeName>
</protein>
<dbReference type="FunFam" id="3.40.309.10:FF:000002">
    <property type="entry name" value="Methylmalonate-semialdehyde dehydrogenase (Acylating)"/>
    <property type="match status" value="1"/>
</dbReference>
<dbReference type="GO" id="GO:0019310">
    <property type="term" value="P:inositol catabolic process"/>
    <property type="evidence" value="ECO:0007669"/>
    <property type="project" value="UniProtKB-UniRule"/>
</dbReference>
<dbReference type="NCBIfam" id="TIGR01722">
    <property type="entry name" value="MMSDH"/>
    <property type="match status" value="1"/>
</dbReference>
<dbReference type="RefSeq" id="WP_188990846.1">
    <property type="nucleotide sequence ID" value="NZ_BMHP01000001.1"/>
</dbReference>
<feature type="domain" description="Aldehyde dehydrogenase" evidence="4">
    <location>
        <begin position="15"/>
        <end position="479"/>
    </location>
</feature>
<organism evidence="5 6">
    <name type="scientific">Paenibacillus nasutitermitis</name>
    <dbReference type="NCBI Taxonomy" id="1652958"/>
    <lineage>
        <taxon>Bacteria</taxon>
        <taxon>Bacillati</taxon>
        <taxon>Bacillota</taxon>
        <taxon>Bacilli</taxon>
        <taxon>Bacillales</taxon>
        <taxon>Paenibacillaceae</taxon>
        <taxon>Paenibacillus</taxon>
    </lineage>
</organism>
<evidence type="ECO:0000313" key="6">
    <source>
        <dbReference type="Proteomes" id="UP000612456"/>
    </source>
</evidence>
<dbReference type="Pfam" id="PF00171">
    <property type="entry name" value="Aldedh"/>
    <property type="match status" value="1"/>
</dbReference>
<feature type="binding site" evidence="3">
    <location>
        <position position="179"/>
    </location>
    <ligand>
        <name>NAD(+)</name>
        <dbReference type="ChEBI" id="CHEBI:57540"/>
    </ligand>
</feature>
<dbReference type="AlphaFoldDB" id="A0A917DQG3"/>
<dbReference type="PANTHER" id="PTHR43866">
    <property type="entry name" value="MALONATE-SEMIALDEHYDE DEHYDROGENASE"/>
    <property type="match status" value="1"/>
</dbReference>
<dbReference type="SUPFAM" id="SSF53720">
    <property type="entry name" value="ALDH-like"/>
    <property type="match status" value="1"/>
</dbReference>
<comment type="caution">
    <text evidence="3">Lacks conserved residue(s) required for the propagation of feature annotation.</text>
</comment>
<comment type="pathway">
    <text evidence="3">Polyol metabolism; myo-inositol degradation into acetyl-CoA; acetyl-CoA from myo-inositol: step 7/7.</text>
</comment>
<dbReference type="EMBL" id="BMHP01000001">
    <property type="protein sequence ID" value="GGD59441.1"/>
    <property type="molecule type" value="Genomic_DNA"/>
</dbReference>
<name>A0A917DQG3_9BACL</name>
<keyword evidence="6" id="KW-1185">Reference proteome</keyword>
<gene>
    <name evidence="5" type="primary">iolA2</name>
    <name evidence="3" type="synonym">iolA</name>
    <name evidence="5" type="ORF">GCM10010911_16580</name>
</gene>
<dbReference type="GO" id="GO:0018478">
    <property type="term" value="F:malonate-semialdehyde dehydrogenase (acetylating) activity"/>
    <property type="evidence" value="ECO:0007669"/>
    <property type="project" value="UniProtKB-UniRule"/>
</dbReference>